<comment type="caution">
    <text evidence="2">The sequence shown here is derived from an EMBL/GenBank/DDBJ whole genome shotgun (WGS) entry which is preliminary data.</text>
</comment>
<evidence type="ECO:0000313" key="2">
    <source>
        <dbReference type="EMBL" id="GAJ13646.1"/>
    </source>
</evidence>
<feature type="coiled-coil region" evidence="1">
    <location>
        <begin position="7"/>
        <end position="81"/>
    </location>
</feature>
<feature type="non-terminal residue" evidence="2">
    <location>
        <position position="256"/>
    </location>
</feature>
<accession>X1VGC4</accession>
<feature type="non-terminal residue" evidence="2">
    <location>
        <position position="1"/>
    </location>
</feature>
<keyword evidence="1" id="KW-0175">Coiled coil</keyword>
<sequence>QVMLAHIIAESSERQEHLRNMEQIENKLFELSHTQTEIRLRDLEKKREMYAEAAKQAMLSVEGEEAAIAKIQEAYDREKESILELAIARSESEIASLDKAIELRKKAGESIDELIKKRNEEALNLAKLTTAYSGTAAAAEKLAKAQAKYPKPELIGAAEAGQFKVLNPEGGYEGVTSDPNALTAVEVAAGWTLVPLAQMVKGGLVQTFMDAIRHLAVGGGIGTDTVPIMATPGEYLIKKQMVDFIRRTGMVTGGLI</sequence>
<dbReference type="EMBL" id="BARW01027188">
    <property type="protein sequence ID" value="GAJ13646.1"/>
    <property type="molecule type" value="Genomic_DNA"/>
</dbReference>
<proteinExistence type="predicted"/>
<dbReference type="AlphaFoldDB" id="X1VGC4"/>
<protein>
    <submittedName>
        <fullName evidence="2">Uncharacterized protein</fullName>
    </submittedName>
</protein>
<name>X1VGC4_9ZZZZ</name>
<organism evidence="2">
    <name type="scientific">marine sediment metagenome</name>
    <dbReference type="NCBI Taxonomy" id="412755"/>
    <lineage>
        <taxon>unclassified sequences</taxon>
        <taxon>metagenomes</taxon>
        <taxon>ecological metagenomes</taxon>
    </lineage>
</organism>
<reference evidence="2" key="1">
    <citation type="journal article" date="2014" name="Front. Microbiol.">
        <title>High frequency of phylogenetically diverse reductive dehalogenase-homologous genes in deep subseafloor sedimentary metagenomes.</title>
        <authorList>
            <person name="Kawai M."/>
            <person name="Futagami T."/>
            <person name="Toyoda A."/>
            <person name="Takaki Y."/>
            <person name="Nishi S."/>
            <person name="Hori S."/>
            <person name="Arai W."/>
            <person name="Tsubouchi T."/>
            <person name="Morono Y."/>
            <person name="Uchiyama I."/>
            <person name="Ito T."/>
            <person name="Fujiyama A."/>
            <person name="Inagaki F."/>
            <person name="Takami H."/>
        </authorList>
    </citation>
    <scope>NUCLEOTIDE SEQUENCE</scope>
    <source>
        <strain evidence="2">Expedition CK06-06</strain>
    </source>
</reference>
<evidence type="ECO:0000256" key="1">
    <source>
        <dbReference type="SAM" id="Coils"/>
    </source>
</evidence>
<gene>
    <name evidence="2" type="ORF">S12H4_44164</name>
</gene>